<dbReference type="Gene3D" id="3.40.960.10">
    <property type="entry name" value="VSR Endonuclease"/>
    <property type="match status" value="1"/>
</dbReference>
<accession>A0ABP9PH77</accession>
<dbReference type="SUPFAM" id="SSF52980">
    <property type="entry name" value="Restriction endonuclease-like"/>
    <property type="match status" value="1"/>
</dbReference>
<keyword evidence="3" id="KW-1185">Reference proteome</keyword>
<feature type="domain" description="DUF559" evidence="1">
    <location>
        <begin position="150"/>
        <end position="248"/>
    </location>
</feature>
<sequence>MYAPADLELDLVARSLAAFEFARDKGGVLVGYSAAALLGADCAPLDAPAEVAVAVRTNARPGLRIVRARIEAGDVVARWACRVTTPLRTAWDLARRLDLVEAVVAVDALARKGRFAPSELLARRAKAPAARGCRRLDGVVELANPRAESPMETRLRLALRRAGLPMPRVQYQVCDEHDYVVARVDLAYPAAKLAVEYDGAVHYDPIVHERDRRRDNDLADLGWHVMHLCAQDALPSQMQHTVARIRAQLGMRTPRGG</sequence>
<comment type="caution">
    <text evidence="2">The sequence shown here is derived from an EMBL/GenBank/DDBJ whole genome shotgun (WGS) entry which is preliminary data.</text>
</comment>
<proteinExistence type="predicted"/>
<name>A0ABP9PH77_9PSEU</name>
<dbReference type="Proteomes" id="UP001428817">
    <property type="component" value="Unassembled WGS sequence"/>
</dbReference>
<reference evidence="3" key="1">
    <citation type="journal article" date="2019" name="Int. J. Syst. Evol. Microbiol.">
        <title>The Global Catalogue of Microorganisms (GCM) 10K type strain sequencing project: providing services to taxonomists for standard genome sequencing and annotation.</title>
        <authorList>
            <consortium name="The Broad Institute Genomics Platform"/>
            <consortium name="The Broad Institute Genome Sequencing Center for Infectious Disease"/>
            <person name="Wu L."/>
            <person name="Ma J."/>
        </authorList>
    </citation>
    <scope>NUCLEOTIDE SEQUENCE [LARGE SCALE GENOMIC DNA]</scope>
    <source>
        <strain evidence="3">JCM 18303</strain>
    </source>
</reference>
<dbReference type="InterPro" id="IPR007569">
    <property type="entry name" value="DUF559"/>
</dbReference>
<protein>
    <recommendedName>
        <fullName evidence="1">DUF559 domain-containing protein</fullName>
    </recommendedName>
</protein>
<evidence type="ECO:0000259" key="1">
    <source>
        <dbReference type="Pfam" id="PF04480"/>
    </source>
</evidence>
<dbReference type="RefSeq" id="WP_185058855.1">
    <property type="nucleotide sequence ID" value="NZ_BAABJP010000001.1"/>
</dbReference>
<dbReference type="InterPro" id="IPR011335">
    <property type="entry name" value="Restrct_endonuc-II-like"/>
</dbReference>
<dbReference type="EMBL" id="BAABJP010000001">
    <property type="protein sequence ID" value="GAA5146559.1"/>
    <property type="molecule type" value="Genomic_DNA"/>
</dbReference>
<evidence type="ECO:0000313" key="3">
    <source>
        <dbReference type="Proteomes" id="UP001428817"/>
    </source>
</evidence>
<organism evidence="2 3">
    <name type="scientific">Pseudonocardia eucalypti</name>
    <dbReference type="NCBI Taxonomy" id="648755"/>
    <lineage>
        <taxon>Bacteria</taxon>
        <taxon>Bacillati</taxon>
        <taxon>Actinomycetota</taxon>
        <taxon>Actinomycetes</taxon>
        <taxon>Pseudonocardiales</taxon>
        <taxon>Pseudonocardiaceae</taxon>
        <taxon>Pseudonocardia</taxon>
    </lineage>
</organism>
<gene>
    <name evidence="2" type="ORF">GCM10023321_06200</name>
</gene>
<dbReference type="Pfam" id="PF04480">
    <property type="entry name" value="DUF559"/>
    <property type="match status" value="1"/>
</dbReference>
<evidence type="ECO:0000313" key="2">
    <source>
        <dbReference type="EMBL" id="GAA5146559.1"/>
    </source>
</evidence>